<dbReference type="InterPro" id="IPR011109">
    <property type="entry name" value="DNA_bind_recombinase_dom"/>
</dbReference>
<feature type="compositionally biased region" description="Basic residues" evidence="2">
    <location>
        <begin position="695"/>
        <end position="713"/>
    </location>
</feature>
<dbReference type="PROSITE" id="PS51736">
    <property type="entry name" value="RECOMBINASES_3"/>
    <property type="match status" value="1"/>
</dbReference>
<dbReference type="EMBL" id="LAZR01000190">
    <property type="protein sequence ID" value="KKN83111.1"/>
    <property type="molecule type" value="Genomic_DNA"/>
</dbReference>
<dbReference type="InterPro" id="IPR006119">
    <property type="entry name" value="Resolv_N"/>
</dbReference>
<dbReference type="PANTHER" id="PTHR30461">
    <property type="entry name" value="DNA-INVERTASE FROM LAMBDOID PROPHAGE"/>
    <property type="match status" value="1"/>
</dbReference>
<dbReference type="InterPro" id="IPR038109">
    <property type="entry name" value="DNA_bind_recomb_sf"/>
</dbReference>
<reference evidence="4" key="1">
    <citation type="journal article" date="2015" name="Nature">
        <title>Complex archaea that bridge the gap between prokaryotes and eukaryotes.</title>
        <authorList>
            <person name="Spang A."/>
            <person name="Saw J.H."/>
            <person name="Jorgensen S.L."/>
            <person name="Zaremba-Niedzwiedzka K."/>
            <person name="Martijn J."/>
            <person name="Lind A.E."/>
            <person name="van Eijk R."/>
            <person name="Schleper C."/>
            <person name="Guy L."/>
            <person name="Ettema T.J."/>
        </authorList>
    </citation>
    <scope>NUCLEOTIDE SEQUENCE</scope>
</reference>
<proteinExistence type="predicted"/>
<dbReference type="InterPro" id="IPR050639">
    <property type="entry name" value="SSR_resolvase"/>
</dbReference>
<dbReference type="Pfam" id="PF07508">
    <property type="entry name" value="Recombinase"/>
    <property type="match status" value="1"/>
</dbReference>
<dbReference type="InterPro" id="IPR036162">
    <property type="entry name" value="Resolvase-like_N_sf"/>
</dbReference>
<dbReference type="GO" id="GO:0000150">
    <property type="term" value="F:DNA strand exchange activity"/>
    <property type="evidence" value="ECO:0007669"/>
    <property type="project" value="InterPro"/>
</dbReference>
<evidence type="ECO:0000259" key="3">
    <source>
        <dbReference type="PROSITE" id="PS51736"/>
    </source>
</evidence>
<feature type="coiled-coil region" evidence="1">
    <location>
        <begin position="432"/>
        <end position="459"/>
    </location>
</feature>
<comment type="caution">
    <text evidence="4">The sequence shown here is derived from an EMBL/GenBank/DDBJ whole genome shotgun (WGS) entry which is preliminary data.</text>
</comment>
<sequence>MNTRDNLHDAVIAYARYSCDRQNQLSAKDQIAELRNWAETEVGRQAPFFEFIDEAVSGAVADRDGLQEAIKCAERYERPLVIVECMSRFARSVSVCFTYINRIVDMGGRFVCIKEGLDTKLNMWPAMAAMMATCAEMENASRSVMVRRGRRAAFRRGHSVGRVGYHYRTVPKDPDDPDGPKINIANEEFGEQIVEYFERVASGQSIAEVNHWASSLPGRVGRLEKWDSEAGLRMIRNPRYKGIVLEGKTASVLERSTGKHRCRPNHDGDTEWREDPKQRFVSPDLWQRANDALDKTKHQRRPVDCYPRDKENRRSGVWPSGALFCGWCGAKMHRRGVRGYSCSDSRGPSASCRNYLQVKTDVVLQEIPRTILDHLLEIPDTFEALYKEVREQARKTATGQSQAQVKQARKRLNTLKQGLGRLFDLVEKGQDSANLQARIAKRQKEIEELEESIAAATSLSPKLRIPTPSDIQNELERLVSIIEAAGEELLPHLRALAPRIDVYPVRIKGARRPALLAKFDVSLLTLLPAEWTAFMRQRLEAPKEGELPPLLMQPIELILTKLPEYVQIAQEAKRLFDGGMPNNAIARKLRCWPQTIRKAIALMEQQSGDRLDIEELTELPDRRRQSKFSPPTEEDEVIPGTTGLTKRIVQTVDELREKGYTPNGIAASAGCRVSTVKRAIKWTEQRKRLDSHFRNSPKVKRGPVSMKRPREHRKKSEDR</sequence>
<dbReference type="CDD" id="cd00338">
    <property type="entry name" value="Ser_Recombinase"/>
    <property type="match status" value="1"/>
</dbReference>
<organism evidence="4">
    <name type="scientific">marine sediment metagenome</name>
    <dbReference type="NCBI Taxonomy" id="412755"/>
    <lineage>
        <taxon>unclassified sequences</taxon>
        <taxon>metagenomes</taxon>
        <taxon>ecological metagenomes</taxon>
    </lineage>
</organism>
<feature type="compositionally biased region" description="Basic and acidic residues" evidence="2">
    <location>
        <begin position="264"/>
        <end position="276"/>
    </location>
</feature>
<evidence type="ECO:0000313" key="4">
    <source>
        <dbReference type="EMBL" id="KKN83111.1"/>
    </source>
</evidence>
<evidence type="ECO:0000256" key="2">
    <source>
        <dbReference type="SAM" id="MobiDB-lite"/>
    </source>
</evidence>
<feature type="region of interest" description="Disordered" evidence="2">
    <location>
        <begin position="256"/>
        <end position="276"/>
    </location>
</feature>
<evidence type="ECO:0000256" key="1">
    <source>
        <dbReference type="SAM" id="Coils"/>
    </source>
</evidence>
<dbReference type="SMART" id="SM00857">
    <property type="entry name" value="Resolvase"/>
    <property type="match status" value="1"/>
</dbReference>
<dbReference type="Gene3D" id="3.90.1750.20">
    <property type="entry name" value="Putative Large Serine Recombinase, Chain B, Domain 2"/>
    <property type="match status" value="1"/>
</dbReference>
<dbReference type="PANTHER" id="PTHR30461:SF23">
    <property type="entry name" value="DNA RECOMBINASE-RELATED"/>
    <property type="match status" value="1"/>
</dbReference>
<feature type="compositionally biased region" description="Basic and acidic residues" evidence="2">
    <location>
        <begin position="684"/>
        <end position="693"/>
    </location>
</feature>
<accession>A0A0F9WBE7</accession>
<dbReference type="GO" id="GO:0003677">
    <property type="term" value="F:DNA binding"/>
    <property type="evidence" value="ECO:0007669"/>
    <property type="project" value="InterPro"/>
</dbReference>
<protein>
    <recommendedName>
        <fullName evidence="3">Resolvase/invertase-type recombinase catalytic domain-containing protein</fullName>
    </recommendedName>
</protein>
<feature type="region of interest" description="Disordered" evidence="2">
    <location>
        <begin position="684"/>
        <end position="719"/>
    </location>
</feature>
<dbReference type="Pfam" id="PF00239">
    <property type="entry name" value="Resolvase"/>
    <property type="match status" value="1"/>
</dbReference>
<feature type="domain" description="Resolvase/invertase-type recombinase catalytic" evidence="3">
    <location>
        <begin position="10"/>
        <end position="157"/>
    </location>
</feature>
<keyword evidence="1" id="KW-0175">Coiled coil</keyword>
<dbReference type="SUPFAM" id="SSF53041">
    <property type="entry name" value="Resolvase-like"/>
    <property type="match status" value="1"/>
</dbReference>
<name>A0A0F9WBE7_9ZZZZ</name>
<dbReference type="Gene3D" id="3.40.50.1390">
    <property type="entry name" value="Resolvase, N-terminal catalytic domain"/>
    <property type="match status" value="1"/>
</dbReference>
<dbReference type="AlphaFoldDB" id="A0A0F9WBE7"/>
<feature type="region of interest" description="Disordered" evidence="2">
    <location>
        <begin position="617"/>
        <end position="638"/>
    </location>
</feature>
<gene>
    <name evidence="4" type="ORF">LCGC14_0302240</name>
</gene>